<evidence type="ECO:0000313" key="1">
    <source>
        <dbReference type="EMBL" id="KKN32602.1"/>
    </source>
</evidence>
<name>A0A0F9Q6L2_9ZZZZ</name>
<reference evidence="1" key="1">
    <citation type="journal article" date="2015" name="Nature">
        <title>Complex archaea that bridge the gap between prokaryotes and eukaryotes.</title>
        <authorList>
            <person name="Spang A."/>
            <person name="Saw J.H."/>
            <person name="Jorgensen S.L."/>
            <person name="Zaremba-Niedzwiedzka K."/>
            <person name="Martijn J."/>
            <person name="Lind A.E."/>
            <person name="van Eijk R."/>
            <person name="Schleper C."/>
            <person name="Guy L."/>
            <person name="Ettema T.J."/>
        </authorList>
    </citation>
    <scope>NUCLEOTIDE SEQUENCE</scope>
</reference>
<protein>
    <submittedName>
        <fullName evidence="1">Uncharacterized protein</fullName>
    </submittedName>
</protein>
<organism evidence="1">
    <name type="scientific">marine sediment metagenome</name>
    <dbReference type="NCBI Taxonomy" id="412755"/>
    <lineage>
        <taxon>unclassified sequences</taxon>
        <taxon>metagenomes</taxon>
        <taxon>ecological metagenomes</taxon>
    </lineage>
</organism>
<comment type="caution">
    <text evidence="1">The sequence shown here is derived from an EMBL/GenBank/DDBJ whole genome shotgun (WGS) entry which is preliminary data.</text>
</comment>
<accession>A0A0F9Q6L2</accession>
<dbReference type="EMBL" id="LAZR01002241">
    <property type="protein sequence ID" value="KKN32602.1"/>
    <property type="molecule type" value="Genomic_DNA"/>
</dbReference>
<gene>
    <name evidence="1" type="ORF">LCGC14_0812250</name>
</gene>
<sequence length="131" mass="14688">MLKQLLVIFCLTITVSGSAAPNPCGLRTVAVIGHNKLANATRQLLKEDMTHLRLVDSKKDADGFFVATQKLRHWGRMWSGHLILFDRETNVLWQASQFIGTGIYGKAFLKGARSLLRKFNKATKCSKEDAR</sequence>
<proteinExistence type="predicted"/>
<dbReference type="AlphaFoldDB" id="A0A0F9Q6L2"/>